<gene>
    <name evidence="2" type="ORF">METZ01_LOCUS134539</name>
</gene>
<name>A0A381YXE5_9ZZZZ</name>
<sequence length="25" mass="2807">ANTSLREKHWQGSAGSNPTGHCRRR</sequence>
<evidence type="ECO:0000313" key="2">
    <source>
        <dbReference type="EMBL" id="SVA81685.1"/>
    </source>
</evidence>
<feature type="compositionally biased region" description="Basic and acidic residues" evidence="1">
    <location>
        <begin position="1"/>
        <end position="10"/>
    </location>
</feature>
<dbReference type="EMBL" id="UINC01019304">
    <property type="protein sequence ID" value="SVA81685.1"/>
    <property type="molecule type" value="Genomic_DNA"/>
</dbReference>
<organism evidence="2">
    <name type="scientific">marine metagenome</name>
    <dbReference type="NCBI Taxonomy" id="408172"/>
    <lineage>
        <taxon>unclassified sequences</taxon>
        <taxon>metagenomes</taxon>
        <taxon>ecological metagenomes</taxon>
    </lineage>
</organism>
<dbReference type="AlphaFoldDB" id="A0A381YXE5"/>
<feature type="non-terminal residue" evidence="2">
    <location>
        <position position="25"/>
    </location>
</feature>
<evidence type="ECO:0000256" key="1">
    <source>
        <dbReference type="SAM" id="MobiDB-lite"/>
    </source>
</evidence>
<proteinExistence type="predicted"/>
<feature type="non-terminal residue" evidence="2">
    <location>
        <position position="1"/>
    </location>
</feature>
<accession>A0A381YXE5</accession>
<reference evidence="2" key="1">
    <citation type="submission" date="2018-05" db="EMBL/GenBank/DDBJ databases">
        <authorList>
            <person name="Lanie J.A."/>
            <person name="Ng W.-L."/>
            <person name="Kazmierczak K.M."/>
            <person name="Andrzejewski T.M."/>
            <person name="Davidsen T.M."/>
            <person name="Wayne K.J."/>
            <person name="Tettelin H."/>
            <person name="Glass J.I."/>
            <person name="Rusch D."/>
            <person name="Podicherti R."/>
            <person name="Tsui H.-C.T."/>
            <person name="Winkler M.E."/>
        </authorList>
    </citation>
    <scope>NUCLEOTIDE SEQUENCE</scope>
</reference>
<protein>
    <submittedName>
        <fullName evidence="2">Uncharacterized protein</fullName>
    </submittedName>
</protein>
<feature type="region of interest" description="Disordered" evidence="1">
    <location>
        <begin position="1"/>
        <end position="25"/>
    </location>
</feature>